<gene>
    <name evidence="1" type="ORF">IPF40_13800</name>
    <name evidence="2" type="ORF">IPI13_09595</name>
    <name evidence="3" type="ORF">IPP00_16560</name>
</gene>
<accession>A0A935IVV5</accession>
<dbReference type="Proteomes" id="UP000886632">
    <property type="component" value="Unassembled WGS sequence"/>
</dbReference>
<dbReference type="EMBL" id="JADIXZ010000007">
    <property type="protein sequence ID" value="MBK6302051.1"/>
    <property type="molecule type" value="Genomic_DNA"/>
</dbReference>
<evidence type="ECO:0000313" key="3">
    <source>
        <dbReference type="EMBL" id="MBL0005505.1"/>
    </source>
</evidence>
<evidence type="ECO:0000313" key="1">
    <source>
        <dbReference type="EMBL" id="MBK6302051.1"/>
    </source>
</evidence>
<dbReference type="EMBL" id="JADKGK010000027">
    <property type="protein sequence ID" value="MBL0005505.1"/>
    <property type="molecule type" value="Genomic_DNA"/>
</dbReference>
<evidence type="ECO:0000313" key="2">
    <source>
        <dbReference type="EMBL" id="MBK7273397.1"/>
    </source>
</evidence>
<name>A0A935IVV5_9MICO</name>
<evidence type="ECO:0000313" key="4">
    <source>
        <dbReference type="Proteomes" id="UP000718281"/>
    </source>
</evidence>
<reference evidence="4 5" key="1">
    <citation type="submission" date="2020-10" db="EMBL/GenBank/DDBJ databases">
        <title>Connecting structure to function with the recovery of over 1000 high-quality activated sludge metagenome-assembled genomes encoding full-length rRNA genes using long-read sequencing.</title>
        <authorList>
            <person name="Singleton C.M."/>
            <person name="Petriglieri F."/>
            <person name="Kristensen J.M."/>
            <person name="Kirkegaard R.H."/>
            <person name="Michaelsen T.Y."/>
            <person name="Andersen M.H."/>
            <person name="Karst S.M."/>
            <person name="Dueholm M.S."/>
            <person name="Nielsen P.H."/>
            <person name="Albertsen M."/>
        </authorList>
    </citation>
    <scope>NUCLEOTIDE SEQUENCE [LARGE SCALE GENOMIC DNA]</scope>
    <source>
        <strain evidence="1">AalE_18-Q3-R2-46_BAT3C.188</strain>
        <strain evidence="2">Ega_18-Q3-R5-49_MAXAC.001</strain>
        <strain evidence="3">Ribe_18-Q3-R11-54_MAXAC.001</strain>
    </source>
</reference>
<dbReference type="Proteomes" id="UP000726105">
    <property type="component" value="Unassembled WGS sequence"/>
</dbReference>
<evidence type="ECO:0000313" key="5">
    <source>
        <dbReference type="Proteomes" id="UP000726105"/>
    </source>
</evidence>
<sequence length="138" mass="14624">MWSSPAGDIVCSASRKSSSAPFEIRCDALEQVWTVPAKPDSCAFDWGHGTYLNTKAGLACVNDSLVGSEAVGAPGAWWNGKPGSQVMTLPGRKAVTLAYGANFTFGPLACSSQLDGMHCTNSETKAGFDINRTQYTLR</sequence>
<comment type="caution">
    <text evidence="2">The sequence shown here is derived from an EMBL/GenBank/DDBJ whole genome shotgun (WGS) entry which is preliminary data.</text>
</comment>
<dbReference type="Proteomes" id="UP000718281">
    <property type="component" value="Unassembled WGS sequence"/>
</dbReference>
<protein>
    <submittedName>
        <fullName evidence="2">Uncharacterized protein</fullName>
    </submittedName>
</protein>
<dbReference type="EMBL" id="JADJIB010000003">
    <property type="protein sequence ID" value="MBK7273397.1"/>
    <property type="molecule type" value="Genomic_DNA"/>
</dbReference>
<dbReference type="AlphaFoldDB" id="A0A935IVV5"/>
<proteinExistence type="predicted"/>
<organism evidence="2 5">
    <name type="scientific">Candidatus Phosphoribacter hodrii</name>
    <dbReference type="NCBI Taxonomy" id="2953743"/>
    <lineage>
        <taxon>Bacteria</taxon>
        <taxon>Bacillati</taxon>
        <taxon>Actinomycetota</taxon>
        <taxon>Actinomycetes</taxon>
        <taxon>Micrococcales</taxon>
        <taxon>Dermatophilaceae</taxon>
        <taxon>Candidatus Phosphoribacter</taxon>
    </lineage>
</organism>